<name>A0A9D4TCK4_RHISA</name>
<gene>
    <name evidence="2" type="ORF">HPB52_024333</name>
</gene>
<keyword evidence="1" id="KW-1133">Transmembrane helix</keyword>
<reference evidence="2" key="1">
    <citation type="journal article" date="2020" name="Cell">
        <title>Large-Scale Comparative Analyses of Tick Genomes Elucidate Their Genetic Diversity and Vector Capacities.</title>
        <authorList>
            <consortium name="Tick Genome and Microbiome Consortium (TIGMIC)"/>
            <person name="Jia N."/>
            <person name="Wang J."/>
            <person name="Shi W."/>
            <person name="Du L."/>
            <person name="Sun Y."/>
            <person name="Zhan W."/>
            <person name="Jiang J.F."/>
            <person name="Wang Q."/>
            <person name="Zhang B."/>
            <person name="Ji P."/>
            <person name="Bell-Sakyi L."/>
            <person name="Cui X.M."/>
            <person name="Yuan T.T."/>
            <person name="Jiang B.G."/>
            <person name="Yang W.F."/>
            <person name="Lam T.T."/>
            <person name="Chang Q.C."/>
            <person name="Ding S.J."/>
            <person name="Wang X.J."/>
            <person name="Zhu J.G."/>
            <person name="Ruan X.D."/>
            <person name="Zhao L."/>
            <person name="Wei J.T."/>
            <person name="Ye R.Z."/>
            <person name="Que T.C."/>
            <person name="Du C.H."/>
            <person name="Zhou Y.H."/>
            <person name="Cheng J.X."/>
            <person name="Dai P.F."/>
            <person name="Guo W.B."/>
            <person name="Han X.H."/>
            <person name="Huang E.J."/>
            <person name="Li L.F."/>
            <person name="Wei W."/>
            <person name="Gao Y.C."/>
            <person name="Liu J.Z."/>
            <person name="Shao H.Z."/>
            <person name="Wang X."/>
            <person name="Wang C.C."/>
            <person name="Yang T.C."/>
            <person name="Huo Q.B."/>
            <person name="Li W."/>
            <person name="Chen H.Y."/>
            <person name="Chen S.E."/>
            <person name="Zhou L.G."/>
            <person name="Ni X.B."/>
            <person name="Tian J.H."/>
            <person name="Sheng Y."/>
            <person name="Liu T."/>
            <person name="Pan Y.S."/>
            <person name="Xia L.Y."/>
            <person name="Li J."/>
            <person name="Zhao F."/>
            <person name="Cao W.C."/>
        </authorList>
    </citation>
    <scope>NUCLEOTIDE SEQUENCE</scope>
    <source>
        <strain evidence="2">Rsan-2018</strain>
    </source>
</reference>
<evidence type="ECO:0000313" key="3">
    <source>
        <dbReference type="Proteomes" id="UP000821837"/>
    </source>
</evidence>
<dbReference type="AlphaFoldDB" id="A0A9D4TCK4"/>
<dbReference type="EMBL" id="JABSTV010001101">
    <property type="protein sequence ID" value="KAH7985067.1"/>
    <property type="molecule type" value="Genomic_DNA"/>
</dbReference>
<organism evidence="2 3">
    <name type="scientific">Rhipicephalus sanguineus</name>
    <name type="common">Brown dog tick</name>
    <name type="synonym">Ixodes sanguineus</name>
    <dbReference type="NCBI Taxonomy" id="34632"/>
    <lineage>
        <taxon>Eukaryota</taxon>
        <taxon>Metazoa</taxon>
        <taxon>Ecdysozoa</taxon>
        <taxon>Arthropoda</taxon>
        <taxon>Chelicerata</taxon>
        <taxon>Arachnida</taxon>
        <taxon>Acari</taxon>
        <taxon>Parasitiformes</taxon>
        <taxon>Ixodida</taxon>
        <taxon>Ixodoidea</taxon>
        <taxon>Ixodidae</taxon>
        <taxon>Rhipicephalinae</taxon>
        <taxon>Rhipicephalus</taxon>
        <taxon>Rhipicephalus</taxon>
    </lineage>
</organism>
<accession>A0A9D4TCK4</accession>
<keyword evidence="1" id="KW-0812">Transmembrane</keyword>
<keyword evidence="3" id="KW-1185">Reference proteome</keyword>
<evidence type="ECO:0000313" key="2">
    <source>
        <dbReference type="EMBL" id="KAH7985067.1"/>
    </source>
</evidence>
<feature type="transmembrane region" description="Helical" evidence="1">
    <location>
        <begin position="12"/>
        <end position="32"/>
    </location>
</feature>
<evidence type="ECO:0000256" key="1">
    <source>
        <dbReference type="SAM" id="Phobius"/>
    </source>
</evidence>
<dbReference type="Proteomes" id="UP000821837">
    <property type="component" value="Unassembled WGS sequence"/>
</dbReference>
<sequence length="72" mass="7850">MAMSFAVPHGLTWAALGDLSGLINSIVGVDVLPRRIQKKLRSQATRSTFVLEQRIVNIAGSVVVMLDLRNMS</sequence>
<proteinExistence type="predicted"/>
<comment type="caution">
    <text evidence="2">The sequence shown here is derived from an EMBL/GenBank/DDBJ whole genome shotgun (WGS) entry which is preliminary data.</text>
</comment>
<reference evidence="2" key="2">
    <citation type="submission" date="2021-09" db="EMBL/GenBank/DDBJ databases">
        <authorList>
            <person name="Jia N."/>
            <person name="Wang J."/>
            <person name="Shi W."/>
            <person name="Du L."/>
            <person name="Sun Y."/>
            <person name="Zhan W."/>
            <person name="Jiang J."/>
            <person name="Wang Q."/>
            <person name="Zhang B."/>
            <person name="Ji P."/>
            <person name="Sakyi L.B."/>
            <person name="Cui X."/>
            <person name="Yuan T."/>
            <person name="Jiang B."/>
            <person name="Yang W."/>
            <person name="Lam T.T.-Y."/>
            <person name="Chang Q."/>
            <person name="Ding S."/>
            <person name="Wang X."/>
            <person name="Zhu J."/>
            <person name="Ruan X."/>
            <person name="Zhao L."/>
            <person name="Wei J."/>
            <person name="Que T."/>
            <person name="Du C."/>
            <person name="Cheng J."/>
            <person name="Dai P."/>
            <person name="Han X."/>
            <person name="Huang E."/>
            <person name="Gao Y."/>
            <person name="Liu J."/>
            <person name="Shao H."/>
            <person name="Ye R."/>
            <person name="Li L."/>
            <person name="Wei W."/>
            <person name="Wang X."/>
            <person name="Wang C."/>
            <person name="Huo Q."/>
            <person name="Li W."/>
            <person name="Guo W."/>
            <person name="Chen H."/>
            <person name="Chen S."/>
            <person name="Zhou L."/>
            <person name="Zhou L."/>
            <person name="Ni X."/>
            <person name="Tian J."/>
            <person name="Zhou Y."/>
            <person name="Sheng Y."/>
            <person name="Liu T."/>
            <person name="Pan Y."/>
            <person name="Xia L."/>
            <person name="Li J."/>
            <person name="Zhao F."/>
            <person name="Cao W."/>
        </authorList>
    </citation>
    <scope>NUCLEOTIDE SEQUENCE</scope>
    <source>
        <strain evidence="2">Rsan-2018</strain>
        <tissue evidence="2">Larvae</tissue>
    </source>
</reference>
<keyword evidence="1" id="KW-0472">Membrane</keyword>
<protein>
    <submittedName>
        <fullName evidence="2">Uncharacterized protein</fullName>
    </submittedName>
</protein>